<evidence type="ECO:0000259" key="8">
    <source>
        <dbReference type="PROSITE" id="PS50067"/>
    </source>
</evidence>
<dbReference type="SMART" id="SM00698">
    <property type="entry name" value="MORN"/>
    <property type="match status" value="5"/>
</dbReference>
<evidence type="ECO:0000256" key="5">
    <source>
        <dbReference type="ARBA" id="ARBA00045851"/>
    </source>
</evidence>
<comment type="similarity">
    <text evidence="6">Belongs to the TRAFAC class myosin-kinesin ATPase superfamily. Kinesin family.</text>
</comment>
<feature type="compositionally biased region" description="Basic and acidic residues" evidence="7">
    <location>
        <begin position="425"/>
        <end position="440"/>
    </location>
</feature>
<gene>
    <name evidence="9" type="ORF">ADEAN_000387000</name>
</gene>
<dbReference type="GO" id="GO:0008017">
    <property type="term" value="F:microtubule binding"/>
    <property type="evidence" value="ECO:0007669"/>
    <property type="project" value="InterPro"/>
</dbReference>
<comment type="subcellular location">
    <subcellularLocation>
        <location evidence="1">Cytoplasmic vesicle</location>
        <location evidence="1">Secretory vesicle</location>
        <location evidence="1">Acrosome</location>
    </subcellularLocation>
</comment>
<dbReference type="InterPro" id="IPR027417">
    <property type="entry name" value="P-loop_NTPase"/>
</dbReference>
<dbReference type="Gene3D" id="2.20.110.10">
    <property type="entry name" value="Histone H3 K4-specific methyltransferase SET7/9 N-terminal domain"/>
    <property type="match status" value="2"/>
</dbReference>
<evidence type="ECO:0000256" key="3">
    <source>
        <dbReference type="ARBA" id="ARBA00023329"/>
    </source>
</evidence>
<feature type="region of interest" description="Disordered" evidence="7">
    <location>
        <begin position="425"/>
        <end position="456"/>
    </location>
</feature>
<organism evidence="9 10">
    <name type="scientific">Angomonas deanei</name>
    <dbReference type="NCBI Taxonomy" id="59799"/>
    <lineage>
        <taxon>Eukaryota</taxon>
        <taxon>Discoba</taxon>
        <taxon>Euglenozoa</taxon>
        <taxon>Kinetoplastea</taxon>
        <taxon>Metakinetoplastina</taxon>
        <taxon>Trypanosomatida</taxon>
        <taxon>Trypanosomatidae</taxon>
        <taxon>Strigomonadinae</taxon>
        <taxon>Angomonas</taxon>
    </lineage>
</organism>
<dbReference type="InterPro" id="IPR036961">
    <property type="entry name" value="Kinesin_motor_dom_sf"/>
</dbReference>
<keyword evidence="10" id="KW-1185">Reference proteome</keyword>
<dbReference type="PANTHER" id="PTHR46511:SF1">
    <property type="entry name" value="MORN REPEAT-CONTAINING PROTEIN 3"/>
    <property type="match status" value="1"/>
</dbReference>
<dbReference type="AlphaFoldDB" id="A0A7G2C9G1"/>
<dbReference type="GO" id="GO:0007018">
    <property type="term" value="P:microtubule-based movement"/>
    <property type="evidence" value="ECO:0007669"/>
    <property type="project" value="InterPro"/>
</dbReference>
<dbReference type="GO" id="GO:0003777">
    <property type="term" value="F:microtubule motor activity"/>
    <property type="evidence" value="ECO:0007669"/>
    <property type="project" value="InterPro"/>
</dbReference>
<dbReference type="InterPro" id="IPR001752">
    <property type="entry name" value="Kinesin_motor_dom"/>
</dbReference>
<dbReference type="PANTHER" id="PTHR46511">
    <property type="entry name" value="MORN REPEAT-CONTAINING PROTEIN 3"/>
    <property type="match status" value="1"/>
</dbReference>
<dbReference type="EMBL" id="LR877150">
    <property type="protein sequence ID" value="CAD2216408.1"/>
    <property type="molecule type" value="Genomic_DNA"/>
</dbReference>
<keyword evidence="6" id="KW-0067">ATP-binding</keyword>
<dbReference type="Pfam" id="PF02493">
    <property type="entry name" value="MORN"/>
    <property type="match status" value="5"/>
</dbReference>
<feature type="binding site" evidence="6">
    <location>
        <begin position="96"/>
        <end position="103"/>
    </location>
    <ligand>
        <name>ATP</name>
        <dbReference type="ChEBI" id="CHEBI:30616"/>
    </ligand>
</feature>
<keyword evidence="3" id="KW-0968">Cytoplasmic vesicle</keyword>
<keyword evidence="6" id="KW-0547">Nucleotide-binding</keyword>
<protein>
    <recommendedName>
        <fullName evidence="4">MORN repeat-containing protein 3</fullName>
    </recommendedName>
</protein>
<feature type="domain" description="Kinesin motor" evidence="8">
    <location>
        <begin position="15"/>
        <end position="274"/>
    </location>
</feature>
<dbReference type="SUPFAM" id="SSF52540">
    <property type="entry name" value="P-loop containing nucleoside triphosphate hydrolases"/>
    <property type="match status" value="1"/>
</dbReference>
<accession>A0A7G2C9G1</accession>
<dbReference type="Pfam" id="PF00225">
    <property type="entry name" value="Kinesin"/>
    <property type="match status" value="1"/>
</dbReference>
<keyword evidence="2" id="KW-0677">Repeat</keyword>
<dbReference type="OrthoDB" id="270720at2759"/>
<proteinExistence type="inferred from homology"/>
<evidence type="ECO:0000256" key="1">
    <source>
        <dbReference type="ARBA" id="ARBA00004218"/>
    </source>
</evidence>
<keyword evidence="6" id="KW-0505">Motor protein</keyword>
<reference evidence="9 10" key="1">
    <citation type="submission" date="2020-08" db="EMBL/GenBank/DDBJ databases">
        <authorList>
            <person name="Newling K."/>
            <person name="Davey J."/>
            <person name="Forrester S."/>
        </authorList>
    </citation>
    <scope>NUCLEOTIDE SEQUENCE [LARGE SCALE GENOMIC DNA]</scope>
    <source>
        <strain evidence="10">Crithidia deanei Carvalho (ATCC PRA-265)</strain>
    </source>
</reference>
<evidence type="ECO:0000256" key="4">
    <source>
        <dbReference type="ARBA" id="ARBA00039854"/>
    </source>
</evidence>
<dbReference type="SMART" id="SM00129">
    <property type="entry name" value="KISc"/>
    <property type="match status" value="1"/>
</dbReference>
<dbReference type="InterPro" id="IPR052472">
    <property type="entry name" value="MORN3"/>
</dbReference>
<dbReference type="SUPFAM" id="SSF82185">
    <property type="entry name" value="Histone H3 K4-specific methyltransferase SET7/9 N-terminal domain"/>
    <property type="match status" value="2"/>
</dbReference>
<evidence type="ECO:0000313" key="9">
    <source>
        <dbReference type="EMBL" id="CAD2216408.1"/>
    </source>
</evidence>
<evidence type="ECO:0000256" key="2">
    <source>
        <dbReference type="ARBA" id="ARBA00022737"/>
    </source>
</evidence>
<dbReference type="InterPro" id="IPR003409">
    <property type="entry name" value="MORN"/>
</dbReference>
<sequence length="662" mass="75548">MSADDDVVHPPVIDRLYVAVRERPVADEDLSSVQVSVKTTGESLVAFSPGSSQGLMYNYDYFFPTHSRQEDLFSTIGREMVEVVMGGLSSNCVAYGSSETGKTHTLFGSSNEYGLIHDTVRELFRRLEEKQNELTYVVTMRYWEMNRDHVKDNLQESTEEEGQHSVRNSIFRDGFDRLYVSNLTDVDVSNFAEFEKYLNVGNVTRIKRGKERDARWHGFLQLSLTTTDKARGERCVIRTMTFVHTKGNDRAGDKNVRGEALKAVSDINVSLTLLCAGVIHSLEYRDKRRPSVKSKEDLYQLIKKSESFFMECRFSQMMSQLICGHEASFVIGCVDPLNYGSTIDTLENLQLFRRLDCACKPIITPSEKGRLLHKLRALESTFGGAEVLSSVYNDRSGRPRTEEEEALLELYGHIEGWNTSLTSRKEEYASHEEQLQEKSRQRQLTTTGTSERHATHGDRKKIYLNPAKTATYEGQWAGGVFDGFGEHIQANYKYRGEFRNGKREGEGTLFIKDGNAPYRRVYEGEWLNGMRDGRGTQWTKDGEVYEGEFVADKRHGNGRLYATNGDIIEGSFKEGVCDGWAVLRQANGDWFEGYWVDGLREGPGEWHYVKRKQLYKGEWSKNIAVLGTIEDEPDKETDECSGFVPRIELLQYEEISVRNEKS</sequence>
<comment type="function">
    <text evidence="5">Assembles a suppression complex (suppresome) by tethering SIRT1 and MDM2 to regulate composite modifications of p53/TP53. Confers both deacetylation-mediated functional inactivation, by SIRT1, and ubiquitination-dependent degradation, by MDM2, of p53/TP53, promoting a proliferative and cell survival behaviors. May play a role in the regulation of spermatogenesis.</text>
</comment>
<evidence type="ECO:0000256" key="6">
    <source>
        <dbReference type="PROSITE-ProRule" id="PRU00283"/>
    </source>
</evidence>
<evidence type="ECO:0000313" key="10">
    <source>
        <dbReference type="Proteomes" id="UP000515908"/>
    </source>
</evidence>
<dbReference type="Gene3D" id="3.40.850.10">
    <property type="entry name" value="Kinesin motor domain"/>
    <property type="match status" value="1"/>
</dbReference>
<dbReference type="VEuPathDB" id="TriTrypDB:ADEAN_000387000"/>
<name>A0A7G2C9G1_9TRYP</name>
<dbReference type="Proteomes" id="UP000515908">
    <property type="component" value="Chromosome 06"/>
</dbReference>
<dbReference type="PROSITE" id="PS50067">
    <property type="entry name" value="KINESIN_MOTOR_2"/>
    <property type="match status" value="1"/>
</dbReference>
<dbReference type="GO" id="GO:0001669">
    <property type="term" value="C:acrosomal vesicle"/>
    <property type="evidence" value="ECO:0007669"/>
    <property type="project" value="UniProtKB-SubCell"/>
</dbReference>
<dbReference type="GO" id="GO:0005524">
    <property type="term" value="F:ATP binding"/>
    <property type="evidence" value="ECO:0007669"/>
    <property type="project" value="UniProtKB-UniRule"/>
</dbReference>
<evidence type="ECO:0000256" key="7">
    <source>
        <dbReference type="SAM" id="MobiDB-lite"/>
    </source>
</evidence>